<dbReference type="EMBL" id="MU155410">
    <property type="protein sequence ID" value="KAF9473880.1"/>
    <property type="molecule type" value="Genomic_DNA"/>
</dbReference>
<dbReference type="InterPro" id="IPR047767">
    <property type="entry name" value="PSP1-like"/>
</dbReference>
<dbReference type="InterPro" id="IPR007557">
    <property type="entry name" value="PSP1_C"/>
</dbReference>
<feature type="compositionally biased region" description="Polar residues" evidence="1">
    <location>
        <begin position="137"/>
        <end position="148"/>
    </location>
</feature>
<feature type="compositionally biased region" description="Low complexity" evidence="1">
    <location>
        <begin position="472"/>
        <end position="486"/>
    </location>
</feature>
<organism evidence="3 4">
    <name type="scientific">Pholiota conissans</name>
    <dbReference type="NCBI Taxonomy" id="109636"/>
    <lineage>
        <taxon>Eukaryota</taxon>
        <taxon>Fungi</taxon>
        <taxon>Dikarya</taxon>
        <taxon>Basidiomycota</taxon>
        <taxon>Agaricomycotina</taxon>
        <taxon>Agaricomycetes</taxon>
        <taxon>Agaricomycetidae</taxon>
        <taxon>Agaricales</taxon>
        <taxon>Agaricineae</taxon>
        <taxon>Strophariaceae</taxon>
        <taxon>Pholiota</taxon>
    </lineage>
</organism>
<feature type="region of interest" description="Disordered" evidence="1">
    <location>
        <begin position="179"/>
        <end position="224"/>
    </location>
</feature>
<feature type="region of interest" description="Disordered" evidence="1">
    <location>
        <begin position="253"/>
        <end position="311"/>
    </location>
</feature>
<dbReference type="Pfam" id="PF04468">
    <property type="entry name" value="PSP1"/>
    <property type="match status" value="1"/>
</dbReference>
<feature type="compositionally biased region" description="Low complexity" evidence="1">
    <location>
        <begin position="339"/>
        <end position="351"/>
    </location>
</feature>
<dbReference type="OrthoDB" id="243127at2759"/>
<gene>
    <name evidence="3" type="ORF">BDN70DRAFT_352607</name>
</gene>
<evidence type="ECO:0000313" key="4">
    <source>
        <dbReference type="Proteomes" id="UP000807469"/>
    </source>
</evidence>
<dbReference type="PANTHER" id="PTHR43830">
    <property type="entry name" value="PROTEIN PSP1"/>
    <property type="match status" value="1"/>
</dbReference>
<keyword evidence="4" id="KW-1185">Reference proteome</keyword>
<name>A0A9P5YSF2_9AGAR</name>
<feature type="region of interest" description="Disordered" evidence="1">
    <location>
        <begin position="469"/>
        <end position="534"/>
    </location>
</feature>
<protein>
    <submittedName>
        <fullName evidence="3">PSP1-domain-containing protein</fullName>
    </submittedName>
</protein>
<feature type="compositionally biased region" description="Low complexity" evidence="1">
    <location>
        <begin position="58"/>
        <end position="68"/>
    </location>
</feature>
<dbReference type="GO" id="GO:0005737">
    <property type="term" value="C:cytoplasm"/>
    <property type="evidence" value="ECO:0007669"/>
    <property type="project" value="TreeGrafter"/>
</dbReference>
<dbReference type="PROSITE" id="PS51411">
    <property type="entry name" value="PSP1_C"/>
    <property type="match status" value="1"/>
</dbReference>
<feature type="compositionally biased region" description="Low complexity" evidence="1">
    <location>
        <begin position="414"/>
        <end position="438"/>
    </location>
</feature>
<feature type="region of interest" description="Disordered" evidence="1">
    <location>
        <begin position="604"/>
        <end position="643"/>
    </location>
</feature>
<dbReference type="Proteomes" id="UP000807469">
    <property type="component" value="Unassembled WGS sequence"/>
</dbReference>
<dbReference type="PANTHER" id="PTHR43830:SF3">
    <property type="entry name" value="PROTEIN PSP1"/>
    <property type="match status" value="1"/>
</dbReference>
<feature type="compositionally biased region" description="Polar residues" evidence="1">
    <location>
        <begin position="192"/>
        <end position="209"/>
    </location>
</feature>
<feature type="compositionally biased region" description="Polar residues" evidence="1">
    <location>
        <begin position="365"/>
        <end position="374"/>
    </location>
</feature>
<reference evidence="3" key="1">
    <citation type="submission" date="2020-11" db="EMBL/GenBank/DDBJ databases">
        <authorList>
            <consortium name="DOE Joint Genome Institute"/>
            <person name="Ahrendt S."/>
            <person name="Riley R."/>
            <person name="Andreopoulos W."/>
            <person name="Labutti K."/>
            <person name="Pangilinan J."/>
            <person name="Ruiz-Duenas F.J."/>
            <person name="Barrasa J.M."/>
            <person name="Sanchez-Garcia M."/>
            <person name="Camarero S."/>
            <person name="Miyauchi S."/>
            <person name="Serrano A."/>
            <person name="Linde D."/>
            <person name="Babiker R."/>
            <person name="Drula E."/>
            <person name="Ayuso-Fernandez I."/>
            <person name="Pacheco R."/>
            <person name="Padilla G."/>
            <person name="Ferreira P."/>
            <person name="Barriuso J."/>
            <person name="Kellner H."/>
            <person name="Castanera R."/>
            <person name="Alfaro M."/>
            <person name="Ramirez L."/>
            <person name="Pisabarro A.G."/>
            <person name="Kuo A."/>
            <person name="Tritt A."/>
            <person name="Lipzen A."/>
            <person name="He G."/>
            <person name="Yan M."/>
            <person name="Ng V."/>
            <person name="Cullen D."/>
            <person name="Martin F."/>
            <person name="Rosso M.-N."/>
            <person name="Henrissat B."/>
            <person name="Hibbett D."/>
            <person name="Martinez A.T."/>
            <person name="Grigoriev I.V."/>
        </authorList>
    </citation>
    <scope>NUCLEOTIDE SEQUENCE</scope>
    <source>
        <strain evidence="3">CIRM-BRFM 674</strain>
    </source>
</reference>
<feature type="compositionally biased region" description="Gly residues" evidence="1">
    <location>
        <begin position="611"/>
        <end position="624"/>
    </location>
</feature>
<feature type="compositionally biased region" description="Pro residues" evidence="1">
    <location>
        <begin position="516"/>
        <end position="525"/>
    </location>
</feature>
<evidence type="ECO:0000313" key="3">
    <source>
        <dbReference type="EMBL" id="KAF9473880.1"/>
    </source>
</evidence>
<accession>A0A9P5YSF2</accession>
<sequence length="741" mass="80880">MERSVSGHDNDEEDRRSRFQSATDGSVSLRERAASQPPRTSDNAPFVSSPPTQHFVPSSISSGPWSNSRMLSPNRGQPIPIRSSSFSAHPPNPFASTGMRDRIFPSTFEDDESEALSDTYDERFVPASLSRGRTYGQDPTRSRSQSLATGRPGPIGSPYTGSSAMQSWNESYLSSPVSIPQQYGEIKPPSRYGTTGRSPTNVYSSSPSGGSFVGNGHSNRNQQADISNMSPFVRDVGQILLDDGSAFRELWAGMHPPRDENGGGGSGTTSRRHSVSVVQPRRGNVVGFNAPGTDNVDELPRTTFQSGFGGRSGLLLTDDDLAADLGLLNINPNEPPGPSSQHPPSQPSSLPIYAPLSRSPPSRDLMSTYQSINLNIPGGGNYSRQPIGTPSDGEFSGGGNSPPRGSIYEQQLETQYSQTQTSRGQQTQQQQQQQSQQQELTARFIPGQGIQYVNSQQQIQTTGSQYVRNRAPSYSSSNSLQSPISPTTRAINPQQPPYYPQTQRRLSDAHHHQQQPPTPTTPHHPPNLADLGKGVPLHTVPPSWPLFIVEFKAGRTDLFYLTDLSQDIRVGDLVIVEADRGKDLGKVVNDSITIAEVEAFQRQQAEKEKGFGGSGQGSGDGDGSGQPMSPGGTGAPSGAGTKKEINPKMIYRKAGQQDLQLLATKTEDELKALQLCQTKVRAKKLPMEVIDAEYQWDRRKLTFYFVAEKRIDFRELVRELFRLYKTRIWMASLQGGGGFEQ</sequence>
<comment type="caution">
    <text evidence="3">The sequence shown here is derived from an EMBL/GenBank/DDBJ whole genome shotgun (WGS) entry which is preliminary data.</text>
</comment>
<feature type="region of interest" description="Disordered" evidence="1">
    <location>
        <begin position="1"/>
        <end position="164"/>
    </location>
</feature>
<evidence type="ECO:0000259" key="2">
    <source>
        <dbReference type="PROSITE" id="PS51411"/>
    </source>
</evidence>
<evidence type="ECO:0000256" key="1">
    <source>
        <dbReference type="SAM" id="MobiDB-lite"/>
    </source>
</evidence>
<feature type="domain" description="PSP1 C-terminal" evidence="2">
    <location>
        <begin position="648"/>
        <end position="733"/>
    </location>
</feature>
<feature type="region of interest" description="Disordered" evidence="1">
    <location>
        <begin position="326"/>
        <end position="439"/>
    </location>
</feature>
<proteinExistence type="predicted"/>
<dbReference type="NCBIfam" id="NF041131">
    <property type="entry name" value="RicT_YaaT_fam"/>
    <property type="match status" value="1"/>
</dbReference>
<dbReference type="AlphaFoldDB" id="A0A9P5YSF2"/>
<feature type="compositionally biased region" description="Basic and acidic residues" evidence="1">
    <location>
        <begin position="1"/>
        <end position="17"/>
    </location>
</feature>